<keyword evidence="3" id="KW-1185">Reference proteome</keyword>
<name>A0A8H4N4T6_9PEZI</name>
<proteinExistence type="predicted"/>
<comment type="caution">
    <text evidence="2">The sequence shown here is derived from an EMBL/GenBank/DDBJ whole genome shotgun (WGS) entry which is preliminary data.</text>
</comment>
<sequence length="260" mass="29283">MEPPYEKQKFEPAHEMDKDDTHAQTTPVQASAFRFNDLPGELKNRMYVKPLSGGQTKANNGGHSSYHFALRAPHPIVITSDAADATTPYVVQHPRPNGPNLALLLASKATHTEGAPIMYQSPFWFDDVHVMHNFLAARTAAQRRWLERVQVCVHRESFACWPAFDLLVGTGLRAFVVHWMPERTAFRHVRAFYAMAGAWLTDLGPEGVSAVVRLGDQGDVRGLGRCLKGYKGKREIKLAEVEKAFLKTMRYWVRQEARAS</sequence>
<evidence type="ECO:0000313" key="3">
    <source>
        <dbReference type="Proteomes" id="UP000572817"/>
    </source>
</evidence>
<protein>
    <submittedName>
        <fullName evidence="2">Uncharacterized protein</fullName>
    </submittedName>
</protein>
<evidence type="ECO:0000313" key="2">
    <source>
        <dbReference type="EMBL" id="KAF4311109.1"/>
    </source>
</evidence>
<organism evidence="2 3">
    <name type="scientific">Botryosphaeria dothidea</name>
    <dbReference type="NCBI Taxonomy" id="55169"/>
    <lineage>
        <taxon>Eukaryota</taxon>
        <taxon>Fungi</taxon>
        <taxon>Dikarya</taxon>
        <taxon>Ascomycota</taxon>
        <taxon>Pezizomycotina</taxon>
        <taxon>Dothideomycetes</taxon>
        <taxon>Dothideomycetes incertae sedis</taxon>
        <taxon>Botryosphaeriales</taxon>
        <taxon>Botryosphaeriaceae</taxon>
        <taxon>Botryosphaeria</taxon>
    </lineage>
</organism>
<reference evidence="2" key="1">
    <citation type="submission" date="2020-04" db="EMBL/GenBank/DDBJ databases">
        <title>Genome Assembly and Annotation of Botryosphaeria dothidea sdau 11-99, a Latent Pathogen of Apple Fruit Ring Rot in China.</title>
        <authorList>
            <person name="Yu C."/>
            <person name="Diao Y."/>
            <person name="Lu Q."/>
            <person name="Zhao J."/>
            <person name="Cui S."/>
            <person name="Peng C."/>
            <person name="He B."/>
            <person name="Liu H."/>
        </authorList>
    </citation>
    <scope>NUCLEOTIDE SEQUENCE [LARGE SCALE GENOMIC DNA]</scope>
    <source>
        <strain evidence="2">Sdau11-99</strain>
    </source>
</reference>
<accession>A0A8H4N4T6</accession>
<feature type="region of interest" description="Disordered" evidence="1">
    <location>
        <begin position="1"/>
        <end position="29"/>
    </location>
</feature>
<evidence type="ECO:0000256" key="1">
    <source>
        <dbReference type="SAM" id="MobiDB-lite"/>
    </source>
</evidence>
<dbReference type="EMBL" id="WWBZ02000011">
    <property type="protein sequence ID" value="KAF4311109.1"/>
    <property type="molecule type" value="Genomic_DNA"/>
</dbReference>
<dbReference type="AlphaFoldDB" id="A0A8H4N4T6"/>
<feature type="compositionally biased region" description="Basic and acidic residues" evidence="1">
    <location>
        <begin position="1"/>
        <end position="22"/>
    </location>
</feature>
<dbReference type="Proteomes" id="UP000572817">
    <property type="component" value="Unassembled WGS sequence"/>
</dbReference>
<gene>
    <name evidence="2" type="ORF">GTA08_BOTSDO13231</name>
</gene>